<feature type="compositionally biased region" description="Basic and acidic residues" evidence="1">
    <location>
        <begin position="96"/>
        <end position="106"/>
    </location>
</feature>
<evidence type="ECO:0000256" key="1">
    <source>
        <dbReference type="SAM" id="MobiDB-lite"/>
    </source>
</evidence>
<reference evidence="2" key="1">
    <citation type="submission" date="2019-08" db="EMBL/GenBank/DDBJ databases">
        <authorList>
            <person name="Kucharzyk K."/>
            <person name="Murdoch R.W."/>
            <person name="Higgins S."/>
            <person name="Loffler F."/>
        </authorList>
    </citation>
    <scope>NUCLEOTIDE SEQUENCE</scope>
</reference>
<evidence type="ECO:0000313" key="2">
    <source>
        <dbReference type="EMBL" id="MPN59069.1"/>
    </source>
</evidence>
<sequence length="106" mass="12259">MRVSINYPKNSKPTIKIEAEFDYDSSLILVYEALKQKIIPLQSALAITDRARKKQEEESKKEAERAKIIILQEAFSNLPPSAFEKLMNGRSQTQVNRDDARIQEHR</sequence>
<protein>
    <submittedName>
        <fullName evidence="2">Uncharacterized protein</fullName>
    </submittedName>
</protein>
<dbReference type="EMBL" id="VSSQ01132620">
    <property type="protein sequence ID" value="MPN59069.1"/>
    <property type="molecule type" value="Genomic_DNA"/>
</dbReference>
<organism evidence="2">
    <name type="scientific">bioreactor metagenome</name>
    <dbReference type="NCBI Taxonomy" id="1076179"/>
    <lineage>
        <taxon>unclassified sequences</taxon>
        <taxon>metagenomes</taxon>
        <taxon>ecological metagenomes</taxon>
    </lineage>
</organism>
<dbReference type="AlphaFoldDB" id="A0A645J8P0"/>
<proteinExistence type="predicted"/>
<name>A0A645J8P0_9ZZZZ</name>
<accession>A0A645J8P0</accession>
<comment type="caution">
    <text evidence="2">The sequence shown here is derived from an EMBL/GenBank/DDBJ whole genome shotgun (WGS) entry which is preliminary data.</text>
</comment>
<gene>
    <name evidence="2" type="ORF">SDC9_206787</name>
</gene>
<feature type="region of interest" description="Disordered" evidence="1">
    <location>
        <begin position="86"/>
        <end position="106"/>
    </location>
</feature>